<dbReference type="InterPro" id="IPR052516">
    <property type="entry name" value="N-heterocyclic_Hydroxylase"/>
</dbReference>
<dbReference type="InterPro" id="IPR037165">
    <property type="entry name" value="AldOxase/xan_DH_Mopterin-bd_sf"/>
</dbReference>
<feature type="domain" description="Aldehyde oxidase/xanthine dehydrogenase a/b hammerhead" evidence="1">
    <location>
        <begin position="2"/>
        <end position="73"/>
    </location>
</feature>
<dbReference type="EC" id="1.3.99.16" evidence="2"/>
<organism evidence="2">
    <name type="scientific">bioreactor metagenome</name>
    <dbReference type="NCBI Taxonomy" id="1076179"/>
    <lineage>
        <taxon>unclassified sequences</taxon>
        <taxon>metagenomes</taxon>
        <taxon>ecological metagenomes</taxon>
    </lineage>
</organism>
<gene>
    <name evidence="2" type="primary">iorB_2</name>
    <name evidence="2" type="ORF">SDC9_120331</name>
</gene>
<dbReference type="PANTHER" id="PTHR47495">
    <property type="entry name" value="ALDEHYDE DEHYDROGENASE"/>
    <property type="match status" value="1"/>
</dbReference>
<proteinExistence type="predicted"/>
<dbReference type="Pfam" id="PF02738">
    <property type="entry name" value="MoCoBD_1"/>
    <property type="match status" value="1"/>
</dbReference>
<dbReference type="InterPro" id="IPR000674">
    <property type="entry name" value="Ald_Oxase/Xan_DH_a/b"/>
</dbReference>
<dbReference type="InterPro" id="IPR046867">
    <property type="entry name" value="AldOxase/xan_DH_MoCoBD2"/>
</dbReference>
<comment type="caution">
    <text evidence="2">The sequence shown here is derived from an EMBL/GenBank/DDBJ whole genome shotgun (WGS) entry which is preliminary data.</text>
</comment>
<dbReference type="PROSITE" id="PS51257">
    <property type="entry name" value="PROKAR_LIPOPROTEIN"/>
    <property type="match status" value="1"/>
</dbReference>
<dbReference type="PANTHER" id="PTHR47495:SF2">
    <property type="entry name" value="ALDEHYDE DEHYDROGENASE"/>
    <property type="match status" value="1"/>
</dbReference>
<reference evidence="2" key="1">
    <citation type="submission" date="2019-08" db="EMBL/GenBank/DDBJ databases">
        <authorList>
            <person name="Kucharzyk K."/>
            <person name="Murdoch R.W."/>
            <person name="Higgins S."/>
            <person name="Loffler F."/>
        </authorList>
    </citation>
    <scope>NUCLEOTIDE SEQUENCE</scope>
</reference>
<dbReference type="Pfam" id="PF20256">
    <property type="entry name" value="MoCoBD_2"/>
    <property type="match status" value="1"/>
</dbReference>
<dbReference type="SUPFAM" id="SSF56003">
    <property type="entry name" value="Molybdenum cofactor-binding domain"/>
    <property type="match status" value="1"/>
</dbReference>
<dbReference type="GO" id="GO:0047121">
    <property type="term" value="F:isoquinoline 1-oxidoreductase activity"/>
    <property type="evidence" value="ECO:0007669"/>
    <property type="project" value="UniProtKB-EC"/>
</dbReference>
<dbReference type="Gene3D" id="3.30.365.10">
    <property type="entry name" value="Aldehyde oxidase/xanthine dehydrogenase, molybdopterin binding domain"/>
    <property type="match status" value="3"/>
</dbReference>
<dbReference type="EMBL" id="VSSQ01025303">
    <property type="protein sequence ID" value="MPM73351.1"/>
    <property type="molecule type" value="Genomic_DNA"/>
</dbReference>
<evidence type="ECO:0000259" key="1">
    <source>
        <dbReference type="SMART" id="SM01008"/>
    </source>
</evidence>
<sequence length="483" mass="52312">MDVKVGGMLIGTVAACPVRGGRLKPFDDKPALAVKGVHKVVPLAGSAVAVLGESYWPARQGLARLQLDWQLPEGPLVDSKAMLAQLRGAAAQTDTVAKRTGDPEAALREAAQRVEAEYEVPYLAHATLEPINATADVRADRAEIWGPTQVCGEIAERLAPHLGLPAERIAVHSTFVGGGFGRREEFDVFIQAALASQAARRPVKLIWSREEDIQQDFYRPAAAARFAAVLGEGGSVQALEARLACSSIYIRNFPDRVKNGVDPKSVEGVVDVPYALPHFGVRYAMVNSAIPAGFWRGVGYTQNCFFFESFIDELAHQARRNPLDFRLALLKDQPRHAGLLRRLASRAGWGQAPSPSGGDRHLGLALSEAWGSICGTAVELSVKDKRITIHRVVCVVDCGTVINPATVQRQLEGATIWGLAAAAFGEISIEQGKVLQSNFHDYPMLHLAQTPPIETELIVIGRVPLNIRTNETELCRPRQSAPT</sequence>
<dbReference type="AlphaFoldDB" id="A0A645C838"/>
<accession>A0A645C838</accession>
<keyword evidence="2" id="KW-0560">Oxidoreductase</keyword>
<dbReference type="SUPFAM" id="SSF54665">
    <property type="entry name" value="CO dehydrogenase molybdoprotein N-domain-like"/>
    <property type="match status" value="1"/>
</dbReference>
<dbReference type="InterPro" id="IPR036856">
    <property type="entry name" value="Ald_Oxase/Xan_DH_a/b_sf"/>
</dbReference>
<dbReference type="InterPro" id="IPR008274">
    <property type="entry name" value="AldOxase/xan_DH_MoCoBD1"/>
</dbReference>
<dbReference type="SMART" id="SM01008">
    <property type="entry name" value="Ald_Xan_dh_C"/>
    <property type="match status" value="1"/>
</dbReference>
<protein>
    <submittedName>
        <fullName evidence="2">Isoquinoline 1-oxidoreductase subunit beta</fullName>
        <ecNumber evidence="2">1.3.99.16</ecNumber>
    </submittedName>
</protein>
<name>A0A645C838_9ZZZZ</name>
<evidence type="ECO:0000313" key="2">
    <source>
        <dbReference type="EMBL" id="MPM73351.1"/>
    </source>
</evidence>